<evidence type="ECO:0000313" key="3">
    <source>
        <dbReference type="Proteomes" id="UP000607653"/>
    </source>
</evidence>
<dbReference type="Proteomes" id="UP000607653">
    <property type="component" value="Unassembled WGS sequence"/>
</dbReference>
<evidence type="ECO:0000313" key="2">
    <source>
        <dbReference type="EMBL" id="DAD32224.1"/>
    </source>
</evidence>
<gene>
    <name evidence="2" type="ORF">HUJ06_011075</name>
</gene>
<organism evidence="2 3">
    <name type="scientific">Nelumbo nucifera</name>
    <name type="common">Sacred lotus</name>
    <dbReference type="NCBI Taxonomy" id="4432"/>
    <lineage>
        <taxon>Eukaryota</taxon>
        <taxon>Viridiplantae</taxon>
        <taxon>Streptophyta</taxon>
        <taxon>Embryophyta</taxon>
        <taxon>Tracheophyta</taxon>
        <taxon>Spermatophyta</taxon>
        <taxon>Magnoliopsida</taxon>
        <taxon>Proteales</taxon>
        <taxon>Nelumbonaceae</taxon>
        <taxon>Nelumbo</taxon>
    </lineage>
</organism>
<feature type="signal peptide" evidence="1">
    <location>
        <begin position="1"/>
        <end position="25"/>
    </location>
</feature>
<name>A0A822YDJ8_NELNU</name>
<comment type="caution">
    <text evidence="2">The sequence shown here is derived from an EMBL/GenBank/DDBJ whole genome shotgun (WGS) entry which is preliminary data.</text>
</comment>
<feature type="chain" id="PRO_5032952737" evidence="1">
    <location>
        <begin position="26"/>
        <end position="58"/>
    </location>
</feature>
<keyword evidence="3" id="KW-1185">Reference proteome</keyword>
<dbReference type="AlphaFoldDB" id="A0A822YDJ8"/>
<sequence length="58" mass="6552">MASKSCLTFGILLVVILLFSFEVVAREMAEYRHERLLLAHCAYEWECGINKPPGGPLK</sequence>
<dbReference type="EMBL" id="DUZY01000003">
    <property type="protein sequence ID" value="DAD32224.1"/>
    <property type="molecule type" value="Genomic_DNA"/>
</dbReference>
<reference evidence="2 3" key="1">
    <citation type="journal article" date="2020" name="Mol. Biol. Evol.">
        <title>Distinct Expression and Methylation Patterns for Genes with Different Fates following a Single Whole-Genome Duplication in Flowering Plants.</title>
        <authorList>
            <person name="Shi T."/>
            <person name="Rahmani R.S."/>
            <person name="Gugger P.F."/>
            <person name="Wang M."/>
            <person name="Li H."/>
            <person name="Zhang Y."/>
            <person name="Li Z."/>
            <person name="Wang Q."/>
            <person name="Van de Peer Y."/>
            <person name="Marchal K."/>
            <person name="Chen J."/>
        </authorList>
    </citation>
    <scope>NUCLEOTIDE SEQUENCE [LARGE SCALE GENOMIC DNA]</scope>
    <source>
        <tissue evidence="2">Leaf</tissue>
    </source>
</reference>
<accession>A0A822YDJ8</accession>
<evidence type="ECO:0000256" key="1">
    <source>
        <dbReference type="SAM" id="SignalP"/>
    </source>
</evidence>
<proteinExistence type="predicted"/>
<keyword evidence="1" id="KW-0732">Signal</keyword>
<protein>
    <submittedName>
        <fullName evidence="2">Uncharacterized protein</fullName>
    </submittedName>
</protein>